<evidence type="ECO:0000313" key="5">
    <source>
        <dbReference type="Proteomes" id="UP000199019"/>
    </source>
</evidence>
<dbReference type="AlphaFoldDB" id="A0A1H9RKB4"/>
<evidence type="ECO:0000259" key="3">
    <source>
        <dbReference type="Pfam" id="PF01370"/>
    </source>
</evidence>
<dbReference type="PANTHER" id="PTHR43103">
    <property type="entry name" value="NUCLEOSIDE-DIPHOSPHATE-SUGAR EPIMERASE"/>
    <property type="match status" value="1"/>
</dbReference>
<feature type="domain" description="NAD-dependent epimerase/dehydratase" evidence="3">
    <location>
        <begin position="7"/>
        <end position="184"/>
    </location>
</feature>
<dbReference type="Proteomes" id="UP000199019">
    <property type="component" value="Unassembled WGS sequence"/>
</dbReference>
<name>A0A1H9RKB4_9MICO</name>
<dbReference type="SUPFAM" id="SSF51735">
    <property type="entry name" value="NAD(P)-binding Rossmann-fold domains"/>
    <property type="match status" value="1"/>
</dbReference>
<dbReference type="InterPro" id="IPR001509">
    <property type="entry name" value="Epimerase_deHydtase"/>
</dbReference>
<dbReference type="PANTHER" id="PTHR43103:SF3">
    <property type="entry name" value="ADP-L-GLYCERO-D-MANNO-HEPTOSE-6-EPIMERASE"/>
    <property type="match status" value="1"/>
</dbReference>
<dbReference type="OrthoDB" id="9772485at2"/>
<dbReference type="InterPro" id="IPR036291">
    <property type="entry name" value="NAD(P)-bd_dom_sf"/>
</dbReference>
<protein>
    <submittedName>
        <fullName evidence="4">Nucleoside-diphosphate-sugar epimerase</fullName>
    </submittedName>
</protein>
<reference evidence="5" key="1">
    <citation type="submission" date="2016-10" db="EMBL/GenBank/DDBJ databases">
        <authorList>
            <person name="Varghese N."/>
            <person name="Submissions S."/>
        </authorList>
    </citation>
    <scope>NUCLEOTIDE SEQUENCE [LARGE SCALE GENOMIC DNA]</scope>
    <source>
        <strain evidence="5">CGMCC 1.6963</strain>
    </source>
</reference>
<evidence type="ECO:0000313" key="4">
    <source>
        <dbReference type="EMBL" id="SER73200.1"/>
    </source>
</evidence>
<gene>
    <name evidence="4" type="ORF">SAMN05216199_1021</name>
</gene>
<keyword evidence="5" id="KW-1185">Reference proteome</keyword>
<dbReference type="Pfam" id="PF01370">
    <property type="entry name" value="Epimerase"/>
    <property type="match status" value="1"/>
</dbReference>
<dbReference type="STRING" id="587636.SAMN05216199_1021"/>
<dbReference type="RefSeq" id="WP_091756516.1">
    <property type="nucleotide sequence ID" value="NZ_FOHB01000001.1"/>
</dbReference>
<dbReference type="EMBL" id="FOHB01000001">
    <property type="protein sequence ID" value="SER73200.1"/>
    <property type="molecule type" value="Genomic_DNA"/>
</dbReference>
<proteinExistence type="predicted"/>
<keyword evidence="1" id="KW-0521">NADP</keyword>
<evidence type="ECO:0000256" key="2">
    <source>
        <dbReference type="ARBA" id="ARBA00023277"/>
    </source>
</evidence>
<organism evidence="4 5">
    <name type="scientific">Pedococcus cremeus</name>
    <dbReference type="NCBI Taxonomy" id="587636"/>
    <lineage>
        <taxon>Bacteria</taxon>
        <taxon>Bacillati</taxon>
        <taxon>Actinomycetota</taxon>
        <taxon>Actinomycetes</taxon>
        <taxon>Micrococcales</taxon>
        <taxon>Intrasporangiaceae</taxon>
        <taxon>Pedococcus</taxon>
    </lineage>
</organism>
<evidence type="ECO:0000256" key="1">
    <source>
        <dbReference type="ARBA" id="ARBA00022857"/>
    </source>
</evidence>
<keyword evidence="2" id="KW-0119">Carbohydrate metabolism</keyword>
<dbReference type="Gene3D" id="3.40.50.720">
    <property type="entry name" value="NAD(P)-binding Rossmann-like Domain"/>
    <property type="match status" value="1"/>
</dbReference>
<sequence length="324" mass="34387">MSAVKRVAVIGASGFIGAHVIHALREEGHIAIPMKGPRLPSMPSREARSFVETTHIVAQLRNELAEFDAVVNAAGNPDASSRDTDSLTAANGVLPGVLAAATAQGQRPARLVHVSSAVVQGRLAVLDASTATQPFSAYASSKVLGEELVRELAPLHSVIYRPPSVHAADRRVTRMTGRIARSALATVARPGSTPSPQALAPNVGSAIAFLSTCEQTPPQIVAHPWEGLSTARLMEALGGRPPREVPRSLAKAAVELLETAGRALPQLSANARRIEMLWFGQSQARSWLTDAGWQPAAGLLEWEALGRQLRDEHQHISTREGVST</sequence>
<accession>A0A1H9RKB4</accession>